<dbReference type="AlphaFoldDB" id="A0A8H5AWZ6"/>
<proteinExistence type="predicted"/>
<dbReference type="OrthoDB" id="3038402at2759"/>
<dbReference type="InterPro" id="IPR032675">
    <property type="entry name" value="LRR_dom_sf"/>
</dbReference>
<dbReference type="SUPFAM" id="SSF81383">
    <property type="entry name" value="F-box domain"/>
    <property type="match status" value="1"/>
</dbReference>
<accession>A0A8H5AWZ6</accession>
<sequence>MASITLDTDPKENRGDGIPRIRGPALVRVYTKTKSISDLPDDVLTEIFLILYAYWPSEHKKRSELGVCRRWYNVMISMPLLWTCIHVPRNDAADGEPQHRLNIISFSRSRSALLDVQFSRTRNLEERDCSLVFRNASRIRRLEACFVTRKAFHDIFNGDWEKLQMPNLQSLIIYHCALPYGFEYEDESDDLRPLIIRPWQGMEALRNLQLDNFYFAKFPPGTGVRSLSINSNRVGSFMLKKIFEHFPYLETLSIYDFEIPNADEGEHLGPPISAPHLRNLAIGSFCPHNKKCNCGLELLVAPNIEIVEYHGTRRSLLNKAHTAILVKSGGEKARRLRVCNQQRSNERDLLFYSTLSSHIDVEFAELPGDNAGFIVELLSSLGNLHSLTLALYPCVDNFDREQVYQDNMLNPTNFSEIIRQFKPVLACPTYIRVFDASLIAEDVKDILGQNLTILVSPPVNRDWFCYCGHIIYTLHDWDEHDRYWRDLGPFSGDDDDFEDEYWDEDGDEYFGEDDDEIENFDNQI</sequence>
<gene>
    <name evidence="1" type="ORF">D9619_003486</name>
</gene>
<evidence type="ECO:0000313" key="2">
    <source>
        <dbReference type="Proteomes" id="UP000567179"/>
    </source>
</evidence>
<reference evidence="1 2" key="1">
    <citation type="journal article" date="2020" name="ISME J.">
        <title>Uncovering the hidden diversity of litter-decomposition mechanisms in mushroom-forming fungi.</title>
        <authorList>
            <person name="Floudas D."/>
            <person name="Bentzer J."/>
            <person name="Ahren D."/>
            <person name="Johansson T."/>
            <person name="Persson P."/>
            <person name="Tunlid A."/>
        </authorList>
    </citation>
    <scope>NUCLEOTIDE SEQUENCE [LARGE SCALE GENOMIC DNA]</scope>
    <source>
        <strain evidence="1 2">CBS 101986</strain>
    </source>
</reference>
<dbReference type="InterPro" id="IPR036047">
    <property type="entry name" value="F-box-like_dom_sf"/>
</dbReference>
<evidence type="ECO:0008006" key="3">
    <source>
        <dbReference type="Google" id="ProtNLM"/>
    </source>
</evidence>
<dbReference type="Gene3D" id="3.80.10.10">
    <property type="entry name" value="Ribonuclease Inhibitor"/>
    <property type="match status" value="1"/>
</dbReference>
<name>A0A8H5AWZ6_9AGAR</name>
<protein>
    <recommendedName>
        <fullName evidence="3">F-box domain-containing protein</fullName>
    </recommendedName>
</protein>
<dbReference type="Gene3D" id="1.20.1280.50">
    <property type="match status" value="1"/>
</dbReference>
<dbReference type="SUPFAM" id="SSF52047">
    <property type="entry name" value="RNI-like"/>
    <property type="match status" value="1"/>
</dbReference>
<organism evidence="1 2">
    <name type="scientific">Psilocybe cf. subviscida</name>
    <dbReference type="NCBI Taxonomy" id="2480587"/>
    <lineage>
        <taxon>Eukaryota</taxon>
        <taxon>Fungi</taxon>
        <taxon>Dikarya</taxon>
        <taxon>Basidiomycota</taxon>
        <taxon>Agaricomycotina</taxon>
        <taxon>Agaricomycetes</taxon>
        <taxon>Agaricomycetidae</taxon>
        <taxon>Agaricales</taxon>
        <taxon>Agaricineae</taxon>
        <taxon>Strophariaceae</taxon>
        <taxon>Psilocybe</taxon>
    </lineage>
</organism>
<dbReference type="Proteomes" id="UP000567179">
    <property type="component" value="Unassembled WGS sequence"/>
</dbReference>
<evidence type="ECO:0000313" key="1">
    <source>
        <dbReference type="EMBL" id="KAF5312456.1"/>
    </source>
</evidence>
<keyword evidence="2" id="KW-1185">Reference proteome</keyword>
<dbReference type="EMBL" id="JAACJJ010000056">
    <property type="protein sequence ID" value="KAF5312456.1"/>
    <property type="molecule type" value="Genomic_DNA"/>
</dbReference>
<comment type="caution">
    <text evidence="1">The sequence shown here is derived from an EMBL/GenBank/DDBJ whole genome shotgun (WGS) entry which is preliminary data.</text>
</comment>